<gene>
    <name evidence="1" type="ORF">BDN71DRAFT_1444187</name>
</gene>
<proteinExistence type="predicted"/>
<dbReference type="Proteomes" id="UP000807025">
    <property type="component" value="Unassembled WGS sequence"/>
</dbReference>
<organism evidence="1 2">
    <name type="scientific">Pleurotus eryngii</name>
    <name type="common">Boletus of the steppes</name>
    <dbReference type="NCBI Taxonomy" id="5323"/>
    <lineage>
        <taxon>Eukaryota</taxon>
        <taxon>Fungi</taxon>
        <taxon>Dikarya</taxon>
        <taxon>Basidiomycota</taxon>
        <taxon>Agaricomycotina</taxon>
        <taxon>Agaricomycetes</taxon>
        <taxon>Agaricomycetidae</taxon>
        <taxon>Agaricales</taxon>
        <taxon>Pleurotineae</taxon>
        <taxon>Pleurotaceae</taxon>
        <taxon>Pleurotus</taxon>
    </lineage>
</organism>
<protein>
    <submittedName>
        <fullName evidence="1">Uncharacterized protein</fullName>
    </submittedName>
</protein>
<evidence type="ECO:0000313" key="2">
    <source>
        <dbReference type="Proteomes" id="UP000807025"/>
    </source>
</evidence>
<sequence length="66" mass="7385">MTDRSKPQIVLVGSYSDAFVKVLRDEKFDVPNPATRTLGLAALALKGEEYTLSESDITPPRRPYFL</sequence>
<dbReference type="AlphaFoldDB" id="A0A9P6A2E6"/>
<accession>A0A9P6A2E6</accession>
<keyword evidence="2" id="KW-1185">Reference proteome</keyword>
<reference evidence="1" key="1">
    <citation type="submission" date="2020-11" db="EMBL/GenBank/DDBJ databases">
        <authorList>
            <consortium name="DOE Joint Genome Institute"/>
            <person name="Ahrendt S."/>
            <person name="Riley R."/>
            <person name="Andreopoulos W."/>
            <person name="Labutti K."/>
            <person name="Pangilinan J."/>
            <person name="Ruiz-Duenas F.J."/>
            <person name="Barrasa J.M."/>
            <person name="Sanchez-Garcia M."/>
            <person name="Camarero S."/>
            <person name="Miyauchi S."/>
            <person name="Serrano A."/>
            <person name="Linde D."/>
            <person name="Babiker R."/>
            <person name="Drula E."/>
            <person name="Ayuso-Fernandez I."/>
            <person name="Pacheco R."/>
            <person name="Padilla G."/>
            <person name="Ferreira P."/>
            <person name="Barriuso J."/>
            <person name="Kellner H."/>
            <person name="Castanera R."/>
            <person name="Alfaro M."/>
            <person name="Ramirez L."/>
            <person name="Pisabarro A.G."/>
            <person name="Kuo A."/>
            <person name="Tritt A."/>
            <person name="Lipzen A."/>
            <person name="He G."/>
            <person name="Yan M."/>
            <person name="Ng V."/>
            <person name="Cullen D."/>
            <person name="Martin F."/>
            <person name="Rosso M.-N."/>
            <person name="Henrissat B."/>
            <person name="Hibbett D."/>
            <person name="Martinez A.T."/>
            <person name="Grigoriev I.V."/>
        </authorList>
    </citation>
    <scope>NUCLEOTIDE SEQUENCE</scope>
    <source>
        <strain evidence="1">ATCC 90797</strain>
    </source>
</reference>
<evidence type="ECO:0000313" key="1">
    <source>
        <dbReference type="EMBL" id="KAF9497792.1"/>
    </source>
</evidence>
<dbReference type="EMBL" id="MU154541">
    <property type="protein sequence ID" value="KAF9497792.1"/>
    <property type="molecule type" value="Genomic_DNA"/>
</dbReference>
<comment type="caution">
    <text evidence="1">The sequence shown here is derived from an EMBL/GenBank/DDBJ whole genome shotgun (WGS) entry which is preliminary data.</text>
</comment>
<name>A0A9P6A2E6_PLEER</name>